<dbReference type="PANTHER" id="PTHR30055">
    <property type="entry name" value="HTH-TYPE TRANSCRIPTIONAL REGULATOR RUTR"/>
    <property type="match status" value="1"/>
</dbReference>
<comment type="caution">
    <text evidence="6">The sequence shown here is derived from an EMBL/GenBank/DDBJ whole genome shotgun (WGS) entry which is preliminary data.</text>
</comment>
<name>A0A934MZX8_9BACT</name>
<dbReference type="SUPFAM" id="SSF46689">
    <property type="entry name" value="Homeodomain-like"/>
    <property type="match status" value="1"/>
</dbReference>
<feature type="domain" description="HTH tetR-type" evidence="5">
    <location>
        <begin position="20"/>
        <end position="80"/>
    </location>
</feature>
<dbReference type="InterPro" id="IPR009057">
    <property type="entry name" value="Homeodomain-like_sf"/>
</dbReference>
<evidence type="ECO:0000256" key="2">
    <source>
        <dbReference type="ARBA" id="ARBA00023125"/>
    </source>
</evidence>
<dbReference type="PRINTS" id="PR00455">
    <property type="entry name" value="HTHTETR"/>
</dbReference>
<gene>
    <name evidence="6" type="ORF">JF886_10155</name>
</gene>
<keyword evidence="2 4" id="KW-0238">DNA-binding</keyword>
<dbReference type="Gene3D" id="1.10.357.10">
    <property type="entry name" value="Tetracycline Repressor, domain 2"/>
    <property type="match status" value="1"/>
</dbReference>
<sequence length="209" mass="22873">MNTNVKKRRYLSAARAQQAHQTRGRILNTAARLFVERGYAATSVADIAAEAGVASRTVYLDFPNKRALLDEAIGVALGGDDAAVRVRDRDWFRQTVEAAGPEIPALFARFTAKLHVRSAALLEAAEAAAAADPDVAERRDRGRQYRRADMRRVATAIAASTGADVAFATDLLYTLGSSAVYAQLVFQCGWTPERYERWLATTIETALLR</sequence>
<evidence type="ECO:0000256" key="3">
    <source>
        <dbReference type="ARBA" id="ARBA00023163"/>
    </source>
</evidence>
<evidence type="ECO:0000313" key="6">
    <source>
        <dbReference type="EMBL" id="MBJ7595205.1"/>
    </source>
</evidence>
<feature type="DNA-binding region" description="H-T-H motif" evidence="4">
    <location>
        <begin position="43"/>
        <end position="62"/>
    </location>
</feature>
<dbReference type="Proteomes" id="UP000606991">
    <property type="component" value="Unassembled WGS sequence"/>
</dbReference>
<evidence type="ECO:0000256" key="4">
    <source>
        <dbReference type="PROSITE-ProRule" id="PRU00335"/>
    </source>
</evidence>
<protein>
    <submittedName>
        <fullName evidence="6">TetR family transcriptional regulator</fullName>
    </submittedName>
</protein>
<keyword evidence="1" id="KW-0805">Transcription regulation</keyword>
<organism evidence="6 7">
    <name type="scientific">Candidatus Aeolococcus gillhamiae</name>
    <dbReference type="NCBI Taxonomy" id="3127015"/>
    <lineage>
        <taxon>Bacteria</taxon>
        <taxon>Bacillati</taxon>
        <taxon>Candidatus Dormiibacterota</taxon>
        <taxon>Candidatus Dormibacteria</taxon>
        <taxon>Candidatus Aeolococcales</taxon>
        <taxon>Candidatus Aeolococcaceae</taxon>
        <taxon>Candidatus Aeolococcus</taxon>
    </lineage>
</organism>
<proteinExistence type="predicted"/>
<keyword evidence="3" id="KW-0804">Transcription</keyword>
<dbReference type="PROSITE" id="PS50977">
    <property type="entry name" value="HTH_TETR_2"/>
    <property type="match status" value="1"/>
</dbReference>
<evidence type="ECO:0000259" key="5">
    <source>
        <dbReference type="PROSITE" id="PS50977"/>
    </source>
</evidence>
<dbReference type="GO" id="GO:0000976">
    <property type="term" value="F:transcription cis-regulatory region binding"/>
    <property type="evidence" value="ECO:0007669"/>
    <property type="project" value="TreeGrafter"/>
</dbReference>
<evidence type="ECO:0000313" key="7">
    <source>
        <dbReference type="Proteomes" id="UP000606991"/>
    </source>
</evidence>
<dbReference type="PANTHER" id="PTHR30055:SF234">
    <property type="entry name" value="HTH-TYPE TRANSCRIPTIONAL REGULATOR BETI"/>
    <property type="match status" value="1"/>
</dbReference>
<reference evidence="6 7" key="1">
    <citation type="submission" date="2020-10" db="EMBL/GenBank/DDBJ databases">
        <title>Ca. Dormibacterota MAGs.</title>
        <authorList>
            <person name="Montgomery K."/>
        </authorList>
    </citation>
    <scope>NUCLEOTIDE SEQUENCE [LARGE SCALE GENOMIC DNA]</scope>
    <source>
        <strain evidence="6">SC8812_S17_18</strain>
    </source>
</reference>
<dbReference type="EMBL" id="JAEKNS010000106">
    <property type="protein sequence ID" value="MBJ7595205.1"/>
    <property type="molecule type" value="Genomic_DNA"/>
</dbReference>
<dbReference type="GO" id="GO:0003700">
    <property type="term" value="F:DNA-binding transcription factor activity"/>
    <property type="evidence" value="ECO:0007669"/>
    <property type="project" value="TreeGrafter"/>
</dbReference>
<dbReference type="InterPro" id="IPR001647">
    <property type="entry name" value="HTH_TetR"/>
</dbReference>
<accession>A0A934MZX8</accession>
<dbReference type="RefSeq" id="WP_337312103.1">
    <property type="nucleotide sequence ID" value="NZ_JAEKNS010000106.1"/>
</dbReference>
<evidence type="ECO:0000256" key="1">
    <source>
        <dbReference type="ARBA" id="ARBA00023015"/>
    </source>
</evidence>
<dbReference type="Pfam" id="PF00440">
    <property type="entry name" value="TetR_N"/>
    <property type="match status" value="1"/>
</dbReference>
<dbReference type="AlphaFoldDB" id="A0A934MZX8"/>
<dbReference type="InterPro" id="IPR050109">
    <property type="entry name" value="HTH-type_TetR-like_transc_reg"/>
</dbReference>